<dbReference type="RefSeq" id="XP_073556415.1">
    <property type="nucleotide sequence ID" value="XM_073704980.1"/>
</dbReference>
<evidence type="ECO:0008006" key="5">
    <source>
        <dbReference type="Google" id="ProtNLM"/>
    </source>
</evidence>
<comment type="caution">
    <text evidence="3">The sequence shown here is derived from an EMBL/GenBank/DDBJ whole genome shotgun (WGS) entry which is preliminary data.</text>
</comment>
<keyword evidence="2" id="KW-0812">Transmembrane</keyword>
<feature type="transmembrane region" description="Helical" evidence="2">
    <location>
        <begin position="828"/>
        <end position="850"/>
    </location>
</feature>
<dbReference type="Pfam" id="PF14022">
    <property type="entry name" value="DUF4238"/>
    <property type="match status" value="1"/>
</dbReference>
<sequence length="878" mass="101442">METRKPEYQHFIPQFLLRNFSHKYVPPDGAKAGKPKKRTKKNRMYPGDDVINSLCLSDEYHIDECLVRRVCGMENMYVDKTKPAKEQGNLEKKFGVLENRASCVYREVIKAYEDGESHIWLKREDEDILRKFIFLLAYRGEQYRKKYNFDSIQDYDEDDKDSLQAYMTKHGFTRPISVWLHGLETIIDLNMDTRGRWKARISESVYSNIAKTFVSHIEGMYMAICTPANPDEEFVLTDNCYNVGEGPATPYYDESVGNRIIMWPRFHRFAPISPRLLLVLRRNILPEPNENIDSLYGSAPKSILEDLPIRKATANYRNFAQGTHVIWDNSDRSWPLAMDDYFCFTIFKLPTRHVRIMNGLLIDDAFHGSRIVFNRKDAFIDLMEWYLTELCEVGKSLKGEHAAAQLAYLKGLSQFMLRAGRAVVAERAFWPSKHRDLKQFHTQNVAGARFLEEVMRGENDANVGFDAIYERLGGTKEAFDEDMRMSSTMFEIWGRCVDLDWGSPDYEHLRSNKLDWLLDGFLRRQSCVRFWMFLKHMRLAQSGGTQIWAAEAIHDISFFENCCNGPEDRLAYSFSVTNDRELNEAMYKSFNKTMDLINGPGRGLESMGHFSLFGDPSWRIPTPGPIERWPWNRGRADDGPDLGEAQLVSLAIDLNRKASTNCDGRNQHSDEPEMEDVDTSGLKKAARSRLSHHIATETPTKAVEELQPDDEETQEVPDALKRAARSWFLDKEDNETPTNKFEEPQPANDKGAPEVSDADEKVPPEQPQNETHRNPRPWYSALLMIREAYGSLDTDMRISILGQFAFAIMVLSLTLFVLAWGSFLLSHLIYFAVWILRGLAWWLGACFPVFRTLATYLYWVGLVLFWLLWKIEPSKRAA</sequence>
<name>A0ABY2GWY7_9HYPO</name>
<proteinExistence type="predicted"/>
<evidence type="ECO:0000313" key="3">
    <source>
        <dbReference type="EMBL" id="TFB00214.1"/>
    </source>
</evidence>
<feature type="region of interest" description="Disordered" evidence="1">
    <location>
        <begin position="659"/>
        <end position="717"/>
    </location>
</feature>
<accession>A0ABY2GWY7</accession>
<feature type="transmembrane region" description="Helical" evidence="2">
    <location>
        <begin position="800"/>
        <end position="821"/>
    </location>
</feature>
<feature type="region of interest" description="Disordered" evidence="1">
    <location>
        <begin position="729"/>
        <end position="775"/>
    </location>
</feature>
<dbReference type="GeneID" id="300579430"/>
<feature type="compositionally biased region" description="Acidic residues" evidence="1">
    <location>
        <begin position="706"/>
        <end position="715"/>
    </location>
</feature>
<gene>
    <name evidence="3" type="ORF">CCMA1212_007819</name>
</gene>
<dbReference type="EMBL" id="PPTA01000011">
    <property type="protein sequence ID" value="TFB00214.1"/>
    <property type="molecule type" value="Genomic_DNA"/>
</dbReference>
<organism evidence="3 4">
    <name type="scientific">Trichoderma ghanense</name>
    <dbReference type="NCBI Taxonomy" id="65468"/>
    <lineage>
        <taxon>Eukaryota</taxon>
        <taxon>Fungi</taxon>
        <taxon>Dikarya</taxon>
        <taxon>Ascomycota</taxon>
        <taxon>Pezizomycotina</taxon>
        <taxon>Sordariomycetes</taxon>
        <taxon>Hypocreomycetidae</taxon>
        <taxon>Hypocreales</taxon>
        <taxon>Hypocreaceae</taxon>
        <taxon>Trichoderma</taxon>
    </lineage>
</organism>
<reference evidence="3 4" key="1">
    <citation type="submission" date="2018-01" db="EMBL/GenBank/DDBJ databases">
        <title>Genome characterization of the sugarcane-associated fungus Trichoderma ghanense CCMA-1212 and their application in lignocelulose bioconversion.</title>
        <authorList>
            <person name="Steindorff A.S."/>
            <person name="Mendes T.D."/>
            <person name="Vilela E.S.D."/>
            <person name="Rodrigues D.S."/>
            <person name="Formighieri E.F."/>
            <person name="Melo I.S."/>
            <person name="Favaro L.C.L."/>
        </authorList>
    </citation>
    <scope>NUCLEOTIDE SEQUENCE [LARGE SCALE GENOMIC DNA]</scope>
    <source>
        <strain evidence="3 4">CCMA-1212</strain>
    </source>
</reference>
<protein>
    <recommendedName>
        <fullName evidence="5">DUF4238 domain-containing protein</fullName>
    </recommendedName>
</protein>
<evidence type="ECO:0000256" key="1">
    <source>
        <dbReference type="SAM" id="MobiDB-lite"/>
    </source>
</evidence>
<feature type="transmembrane region" description="Helical" evidence="2">
    <location>
        <begin position="856"/>
        <end position="872"/>
    </location>
</feature>
<evidence type="ECO:0000313" key="4">
    <source>
        <dbReference type="Proteomes" id="UP001642720"/>
    </source>
</evidence>
<evidence type="ECO:0000256" key="2">
    <source>
        <dbReference type="SAM" id="Phobius"/>
    </source>
</evidence>
<keyword evidence="4" id="KW-1185">Reference proteome</keyword>
<keyword evidence="2" id="KW-1133">Transmembrane helix</keyword>
<dbReference type="Proteomes" id="UP001642720">
    <property type="component" value="Unassembled WGS sequence"/>
</dbReference>
<dbReference type="InterPro" id="IPR025332">
    <property type="entry name" value="DUF4238"/>
</dbReference>
<keyword evidence="2" id="KW-0472">Membrane</keyword>